<dbReference type="PANTHER" id="PTHR12121:SF37">
    <property type="entry name" value="2',5'-PHOSPHODIESTERASE 12"/>
    <property type="match status" value="1"/>
</dbReference>
<keyword evidence="2" id="KW-0255">Endonuclease</keyword>
<keyword evidence="2" id="KW-0378">Hydrolase</keyword>
<dbReference type="GO" id="GO:0005739">
    <property type="term" value="C:mitochondrion"/>
    <property type="evidence" value="ECO:0007669"/>
    <property type="project" value="TreeGrafter"/>
</dbReference>
<name>U6GF42_EIMAC</name>
<dbReference type="OrthoDB" id="332064at2759"/>
<feature type="domain" description="Endonuclease/exonuclease/phosphatase" evidence="1">
    <location>
        <begin position="14"/>
        <end position="335"/>
    </location>
</feature>
<dbReference type="GO" id="GO:0000288">
    <property type="term" value="P:nuclear-transcribed mRNA catabolic process, deadenylation-dependent decay"/>
    <property type="evidence" value="ECO:0007669"/>
    <property type="project" value="TreeGrafter"/>
</dbReference>
<dbReference type="GO" id="GO:0004519">
    <property type="term" value="F:endonuclease activity"/>
    <property type="evidence" value="ECO:0007669"/>
    <property type="project" value="UniProtKB-KW"/>
</dbReference>
<dbReference type="RefSeq" id="XP_013251613.1">
    <property type="nucleotide sequence ID" value="XM_013396159.1"/>
</dbReference>
<dbReference type="GeneID" id="25271108"/>
<evidence type="ECO:0000313" key="3">
    <source>
        <dbReference type="Proteomes" id="UP000018050"/>
    </source>
</evidence>
<evidence type="ECO:0000313" key="2">
    <source>
        <dbReference type="EMBL" id="CDI78142.1"/>
    </source>
</evidence>
<dbReference type="VEuPathDB" id="ToxoDB:EAH_00030380"/>
<gene>
    <name evidence="2" type="ORF">EAH_00030380</name>
</gene>
<dbReference type="SUPFAM" id="SSF56219">
    <property type="entry name" value="DNase I-like"/>
    <property type="match status" value="1"/>
</dbReference>
<reference evidence="2" key="1">
    <citation type="submission" date="2013-10" db="EMBL/GenBank/DDBJ databases">
        <title>Genomic analysis of the causative agents of coccidiosis in chickens.</title>
        <authorList>
            <person name="Reid A.J."/>
            <person name="Blake D."/>
            <person name="Billington K."/>
            <person name="Browne H."/>
            <person name="Dunn M."/>
            <person name="Hung S."/>
            <person name="Kawahara F."/>
            <person name="Miranda-Saavedra D."/>
            <person name="Mourier T."/>
            <person name="Nagra H."/>
            <person name="Otto T.D."/>
            <person name="Rawlings N."/>
            <person name="Sanchez A."/>
            <person name="Sanders M."/>
            <person name="Subramaniam C."/>
            <person name="Tay Y."/>
            <person name="Dear P."/>
            <person name="Doerig C."/>
            <person name="Gruber A."/>
            <person name="Parkinson J."/>
            <person name="Shirley M."/>
            <person name="Wan K.L."/>
            <person name="Berriman M."/>
            <person name="Tomley F."/>
            <person name="Pain A."/>
        </authorList>
    </citation>
    <scope>NUCLEOTIDE SEQUENCE</scope>
    <source>
        <strain evidence="2">Houghton</strain>
    </source>
</reference>
<dbReference type="AlphaFoldDB" id="U6GF42"/>
<dbReference type="Gene3D" id="3.60.10.10">
    <property type="entry name" value="Endonuclease/exonuclease/phosphatase"/>
    <property type="match status" value="1"/>
</dbReference>
<accession>U6GF42</accession>
<dbReference type="OMA" id="PGRITHG"/>
<dbReference type="PANTHER" id="PTHR12121">
    <property type="entry name" value="CARBON CATABOLITE REPRESSOR PROTEIN 4"/>
    <property type="match status" value="1"/>
</dbReference>
<reference evidence="2" key="2">
    <citation type="submission" date="2013-10" db="EMBL/GenBank/DDBJ databases">
        <authorList>
            <person name="Aslett M."/>
        </authorList>
    </citation>
    <scope>NUCLEOTIDE SEQUENCE</scope>
    <source>
        <strain evidence="2">Houghton</strain>
    </source>
</reference>
<dbReference type="InterPro" id="IPR050410">
    <property type="entry name" value="CCR4/nocturin_mRNA_transcr"/>
</dbReference>
<dbReference type="Pfam" id="PF03372">
    <property type="entry name" value="Exo_endo_phos"/>
    <property type="match status" value="1"/>
</dbReference>
<sequence length="350" mass="37484">MQQNPLHMDPAPLLARELVQLDGDIVCLQECSQDAFVSFLSPLLSVYNYDGFISVKTNASRVIEGPALFFKRNKYAVLQRESKTLSKELLENEMFTDLRASLNSKWPNLLAEVMPKLGTMVQLAALRDKQNPKNIIVVANTHLFFHPNASHVRIIQVYVLCHLVAAFAAAAASAAAAAAADVSIILCGDLNCDEESGGFTLLNDAFISKRHPDWKYAATYSWNAETASECEEAAEDAAAAATPAAGGSAEAAGGAAGAAAEVEGLDLELPVSVHLKSSYATTFMPFSNFAADFHATLDHIFVSKNIQVLRTLPGVSLETVASEGGILSAFFASDHLSLAADLQINKPNLI</sequence>
<organism evidence="2 3">
    <name type="scientific">Eimeria acervulina</name>
    <name type="common">Coccidian parasite</name>
    <dbReference type="NCBI Taxonomy" id="5801"/>
    <lineage>
        <taxon>Eukaryota</taxon>
        <taxon>Sar</taxon>
        <taxon>Alveolata</taxon>
        <taxon>Apicomplexa</taxon>
        <taxon>Conoidasida</taxon>
        <taxon>Coccidia</taxon>
        <taxon>Eucoccidiorida</taxon>
        <taxon>Eimeriorina</taxon>
        <taxon>Eimeriidae</taxon>
        <taxon>Eimeria</taxon>
    </lineage>
</organism>
<keyword evidence="2" id="KW-0540">Nuclease</keyword>
<dbReference type="InterPro" id="IPR036691">
    <property type="entry name" value="Endo/exonu/phosph_ase_sf"/>
</dbReference>
<keyword evidence="2" id="KW-0269">Exonuclease</keyword>
<dbReference type="GO" id="GO:0000175">
    <property type="term" value="F:3'-5'-RNA exonuclease activity"/>
    <property type="evidence" value="ECO:0007669"/>
    <property type="project" value="TreeGrafter"/>
</dbReference>
<dbReference type="Proteomes" id="UP000018050">
    <property type="component" value="Unassembled WGS sequence"/>
</dbReference>
<evidence type="ECO:0000259" key="1">
    <source>
        <dbReference type="Pfam" id="PF03372"/>
    </source>
</evidence>
<keyword evidence="3" id="KW-1185">Reference proteome</keyword>
<proteinExistence type="predicted"/>
<protein>
    <submittedName>
        <fullName evidence="2">Endonuclease/exonuclease/phosphatase domain-containing protein, putative</fullName>
    </submittedName>
</protein>
<dbReference type="EMBL" id="HG670821">
    <property type="protein sequence ID" value="CDI78142.1"/>
    <property type="molecule type" value="Genomic_DNA"/>
</dbReference>
<dbReference type="InterPro" id="IPR005135">
    <property type="entry name" value="Endo/exonuclease/phosphatase"/>
</dbReference>